<dbReference type="InterPro" id="IPR006553">
    <property type="entry name" value="Leu-rich_rpt_Cys-con_subtyp"/>
</dbReference>
<dbReference type="PANTHER" id="PTHR13318">
    <property type="entry name" value="PARTNER OF PAIRED, ISOFORM B-RELATED"/>
    <property type="match status" value="1"/>
</dbReference>
<dbReference type="Proteomes" id="UP001497392">
    <property type="component" value="Unassembled WGS sequence"/>
</dbReference>
<comment type="subcellular location">
    <subcellularLocation>
        <location evidence="1">Cytoplasm</location>
        <location evidence="1">Cytoskeleton</location>
        <location evidence="1">Cilium axoneme</location>
    </subcellularLocation>
</comment>
<comment type="caution">
    <text evidence="2">The sequence shown here is derived from an EMBL/GenBank/DDBJ whole genome shotgun (WGS) entry which is preliminary data.</text>
</comment>
<dbReference type="SUPFAM" id="SSF52047">
    <property type="entry name" value="RNI-like"/>
    <property type="match status" value="1"/>
</dbReference>
<gene>
    <name evidence="2" type="primary">g7551</name>
    <name evidence="2" type="ORF">VP750_LOCUS6465</name>
</gene>
<reference evidence="2 3" key="1">
    <citation type="submission" date="2024-06" db="EMBL/GenBank/DDBJ databases">
        <authorList>
            <person name="Kraege A."/>
            <person name="Thomma B."/>
        </authorList>
    </citation>
    <scope>NUCLEOTIDE SEQUENCE [LARGE SCALE GENOMIC DNA]</scope>
</reference>
<keyword evidence="3" id="KW-1185">Reference proteome</keyword>
<accession>A0ABP1FY50</accession>
<dbReference type="SMART" id="SM00367">
    <property type="entry name" value="LRR_CC"/>
    <property type="match status" value="5"/>
</dbReference>
<evidence type="ECO:0000256" key="1">
    <source>
        <dbReference type="ARBA" id="ARBA00004430"/>
    </source>
</evidence>
<sequence>MYSDAAYEATHLLTMPAHILEHIIGKLDNLQDIMRLSLSSQTVHAAVAQMDWTGVHTLRLPHGAPSQAEAVRIAYNCPNLRALDATGCAQVLPESLQVFAHIPFQVLRLHGCRGLGSRQGTAAITSMMVHGGLRSLELSGGGQPAWDTSVLKGVLKQRELHSLSVTSCRWDVNSVEGLADVGGSCPNLKHLKIERCSMELWEEREQPPKTRLQLETLSLAGSRFECIMELAGCHLKQLDLSGTNIIDHYLRQITEYNGCPLLERLNISQCANLTDDAIYSLGMSDALLLGRLCNLEMSGLGLDITGRKTRRMLSEWAYVHQLRYAQETDPSHRGAHTPGLSLDISCNLSIEPIHLAPFLGQYGNNCMRFIHFRAQGCPRLAEPLEFAGKSYNVLSRMANSGNFHELETLDLRDVFCASQHGDEANQATLASIVRGTGGRLKRLLIDNGYAGADVAEAIASKGGCLEELSMPCCTGLSDAGLQAIAAACKQLRRLCMGGPSRAWSETEGLAAFSNLRELEICRRSLLSSEQLIQVLRQHPALEVLKLCSCPRVSDEALESLPGNSLKHLTLVCCDGIEGKPLRQLKKLETLQISSCNAVTEEAIQVLAVSCTRLKKLGLPKHIPTNCIPVQAKGHLRFLQVSGDNKGAAARAKQVKSQ</sequence>
<organism evidence="2 3">
    <name type="scientific">Coccomyxa viridis</name>
    <dbReference type="NCBI Taxonomy" id="1274662"/>
    <lineage>
        <taxon>Eukaryota</taxon>
        <taxon>Viridiplantae</taxon>
        <taxon>Chlorophyta</taxon>
        <taxon>core chlorophytes</taxon>
        <taxon>Trebouxiophyceae</taxon>
        <taxon>Trebouxiophyceae incertae sedis</taxon>
        <taxon>Coccomyxaceae</taxon>
        <taxon>Coccomyxa</taxon>
    </lineage>
</organism>
<proteinExistence type="predicted"/>
<evidence type="ECO:0000313" key="2">
    <source>
        <dbReference type="EMBL" id="CAL5224806.1"/>
    </source>
</evidence>
<evidence type="ECO:0000313" key="3">
    <source>
        <dbReference type="Proteomes" id="UP001497392"/>
    </source>
</evidence>
<dbReference type="EMBL" id="CAXHTA020000011">
    <property type="protein sequence ID" value="CAL5224806.1"/>
    <property type="molecule type" value="Genomic_DNA"/>
</dbReference>
<name>A0ABP1FY50_9CHLO</name>
<dbReference type="Gene3D" id="3.80.10.10">
    <property type="entry name" value="Ribonuclease Inhibitor"/>
    <property type="match status" value="4"/>
</dbReference>
<dbReference type="InterPro" id="IPR032675">
    <property type="entry name" value="LRR_dom_sf"/>
</dbReference>
<protein>
    <submittedName>
        <fullName evidence="2">G7551 protein</fullName>
    </submittedName>
</protein>